<gene>
    <name evidence="4" type="ORF">ACFPBZ_15190</name>
</gene>
<dbReference type="Proteomes" id="UP001595947">
    <property type="component" value="Unassembled WGS sequence"/>
</dbReference>
<comment type="caution">
    <text evidence="4">The sequence shown here is derived from an EMBL/GenBank/DDBJ whole genome shotgun (WGS) entry which is preliminary data.</text>
</comment>
<evidence type="ECO:0000256" key="2">
    <source>
        <dbReference type="ARBA" id="ARBA00023002"/>
    </source>
</evidence>
<feature type="domain" description="Ketoreductase" evidence="3">
    <location>
        <begin position="8"/>
        <end position="180"/>
    </location>
</feature>
<dbReference type="InterPro" id="IPR036291">
    <property type="entry name" value="NAD(P)-bd_dom_sf"/>
</dbReference>
<dbReference type="RefSeq" id="WP_378036911.1">
    <property type="nucleotide sequence ID" value="NZ_JBHSIV010000014.1"/>
</dbReference>
<dbReference type="Pfam" id="PF00106">
    <property type="entry name" value="adh_short"/>
    <property type="match status" value="1"/>
</dbReference>
<reference evidence="5" key="1">
    <citation type="journal article" date="2019" name="Int. J. Syst. Evol. Microbiol.">
        <title>The Global Catalogue of Microorganisms (GCM) 10K type strain sequencing project: providing services to taxonomists for standard genome sequencing and annotation.</title>
        <authorList>
            <consortium name="The Broad Institute Genomics Platform"/>
            <consortium name="The Broad Institute Genome Sequencing Center for Infectious Disease"/>
            <person name="Wu L."/>
            <person name="Ma J."/>
        </authorList>
    </citation>
    <scope>NUCLEOTIDE SEQUENCE [LARGE SCALE GENOMIC DNA]</scope>
    <source>
        <strain evidence="5">CGMCC 4.7093</strain>
    </source>
</reference>
<evidence type="ECO:0000259" key="3">
    <source>
        <dbReference type="SMART" id="SM00822"/>
    </source>
</evidence>
<name>A0ABV9YPU8_9PSEU</name>
<sequence length="239" mass="24914">MADRDPGAPALITGASSGIGAAFARELAARGHPLVLVARSEEPLQHLAECLPVPVRVVVADLTDSEGLDRVEAELDSVRLLVNNAGSAHYGDLGTQTAADLETSVLLNVLAPTRLISAALRVMPPGSGIINVSSTAAGRDDPAMADYAAGKAYLESISRAARHEAEARRIVVTVVRPGRTRTDFHDRSGEQSDLPASRWQSARAVARAALDAHDRGHDEVTVTPRGGVVVTDAADPAAS</sequence>
<dbReference type="CDD" id="cd05233">
    <property type="entry name" value="SDR_c"/>
    <property type="match status" value="1"/>
</dbReference>
<dbReference type="InterPro" id="IPR020904">
    <property type="entry name" value="Sc_DH/Rdtase_CS"/>
</dbReference>
<organism evidence="4 5">
    <name type="scientific">Actinomycetospora atypica</name>
    <dbReference type="NCBI Taxonomy" id="1290095"/>
    <lineage>
        <taxon>Bacteria</taxon>
        <taxon>Bacillati</taxon>
        <taxon>Actinomycetota</taxon>
        <taxon>Actinomycetes</taxon>
        <taxon>Pseudonocardiales</taxon>
        <taxon>Pseudonocardiaceae</taxon>
        <taxon>Actinomycetospora</taxon>
    </lineage>
</organism>
<keyword evidence="2 4" id="KW-0560">Oxidoreductase</keyword>
<proteinExistence type="inferred from homology"/>
<dbReference type="EC" id="1.-.-.-" evidence="4"/>
<dbReference type="InterPro" id="IPR002347">
    <property type="entry name" value="SDR_fam"/>
</dbReference>
<dbReference type="PANTHER" id="PTHR44196">
    <property type="entry name" value="DEHYDROGENASE/REDUCTASE SDR FAMILY MEMBER 7B"/>
    <property type="match status" value="1"/>
</dbReference>
<dbReference type="PROSITE" id="PS00061">
    <property type="entry name" value="ADH_SHORT"/>
    <property type="match status" value="1"/>
</dbReference>
<dbReference type="InterPro" id="IPR057326">
    <property type="entry name" value="KR_dom"/>
</dbReference>
<evidence type="ECO:0000256" key="1">
    <source>
        <dbReference type="ARBA" id="ARBA00006484"/>
    </source>
</evidence>
<evidence type="ECO:0000313" key="5">
    <source>
        <dbReference type="Proteomes" id="UP001595947"/>
    </source>
</evidence>
<dbReference type="EMBL" id="JBHSIV010000014">
    <property type="protein sequence ID" value="MFC5063565.1"/>
    <property type="molecule type" value="Genomic_DNA"/>
</dbReference>
<protein>
    <submittedName>
        <fullName evidence="4">SDR family NAD(P)-dependent oxidoreductase</fullName>
        <ecNumber evidence="4">1.-.-.-</ecNumber>
    </submittedName>
</protein>
<dbReference type="Gene3D" id="3.40.50.720">
    <property type="entry name" value="NAD(P)-binding Rossmann-like Domain"/>
    <property type="match status" value="1"/>
</dbReference>
<keyword evidence="5" id="KW-1185">Reference proteome</keyword>
<accession>A0ABV9YPU8</accession>
<dbReference type="GO" id="GO:0016491">
    <property type="term" value="F:oxidoreductase activity"/>
    <property type="evidence" value="ECO:0007669"/>
    <property type="project" value="UniProtKB-KW"/>
</dbReference>
<dbReference type="SMART" id="SM00822">
    <property type="entry name" value="PKS_KR"/>
    <property type="match status" value="1"/>
</dbReference>
<comment type="similarity">
    <text evidence="1">Belongs to the short-chain dehydrogenases/reductases (SDR) family.</text>
</comment>
<dbReference type="PRINTS" id="PR00081">
    <property type="entry name" value="GDHRDH"/>
</dbReference>
<dbReference type="SUPFAM" id="SSF51735">
    <property type="entry name" value="NAD(P)-binding Rossmann-fold domains"/>
    <property type="match status" value="1"/>
</dbReference>
<evidence type="ECO:0000313" key="4">
    <source>
        <dbReference type="EMBL" id="MFC5063565.1"/>
    </source>
</evidence>
<dbReference type="PANTHER" id="PTHR44196:SF2">
    <property type="entry name" value="SHORT-CHAIN DEHYDROGENASE-RELATED"/>
    <property type="match status" value="1"/>
</dbReference>